<dbReference type="Proteomes" id="UP000503088">
    <property type="component" value="Chromosome"/>
</dbReference>
<dbReference type="RefSeq" id="WP_173222984.1">
    <property type="nucleotide sequence ID" value="NZ_CP048104.1"/>
</dbReference>
<keyword evidence="2" id="KW-1185">Reference proteome</keyword>
<accession>A0A7D4BGA2</accession>
<evidence type="ECO:0000313" key="2">
    <source>
        <dbReference type="Proteomes" id="UP000503088"/>
    </source>
</evidence>
<gene>
    <name evidence="1" type="ORF">GXN76_10590</name>
</gene>
<protein>
    <submittedName>
        <fullName evidence="1">Spore gernimation protein</fullName>
    </submittedName>
</protein>
<reference evidence="1 2" key="1">
    <citation type="submission" date="2020-01" db="EMBL/GenBank/DDBJ databases">
        <authorList>
            <person name="Gulvik C.A."/>
            <person name="Batra D.G."/>
        </authorList>
    </citation>
    <scope>NUCLEOTIDE SEQUENCE [LARGE SCALE GENOMIC DNA]</scope>
    <source>
        <strain evidence="1 2">W9323</strain>
    </source>
</reference>
<sequence>MATFNNIFVLKIDSGASGSGSLNFGNGVSIGSEYTYKAVGGASFIGDHNGNRQLDINKSFDPDIFDQVR</sequence>
<organism evidence="1 2">
    <name type="scientific">Kroppenstedtia pulmonis</name>
    <dbReference type="NCBI Taxonomy" id="1380685"/>
    <lineage>
        <taxon>Bacteria</taxon>
        <taxon>Bacillati</taxon>
        <taxon>Bacillota</taxon>
        <taxon>Bacilli</taxon>
        <taxon>Bacillales</taxon>
        <taxon>Thermoactinomycetaceae</taxon>
        <taxon>Kroppenstedtia</taxon>
    </lineage>
</organism>
<proteinExistence type="predicted"/>
<dbReference type="EMBL" id="CP048104">
    <property type="protein sequence ID" value="QKG84872.1"/>
    <property type="molecule type" value="Genomic_DNA"/>
</dbReference>
<evidence type="ECO:0000313" key="1">
    <source>
        <dbReference type="EMBL" id="QKG84872.1"/>
    </source>
</evidence>
<dbReference type="KEGG" id="kpul:GXN76_10590"/>
<dbReference type="AlphaFoldDB" id="A0A7D4BGA2"/>
<name>A0A7D4BGA2_9BACL</name>